<dbReference type="AlphaFoldDB" id="A0A0E9X0G2"/>
<protein>
    <submittedName>
        <fullName evidence="1">Uncharacterized protein</fullName>
    </submittedName>
</protein>
<name>A0A0E9X0G2_ANGAN</name>
<sequence>MTGQTALMSWLTQDSCLSFYRLSQSTASPLYALATQTAFQNRFEKLVLAEKLPAFKLEPLFWLHFKASKFHSSHTIVPWPSVPLGNFYLLNSTEAYVCIFRKGHCL</sequence>
<evidence type="ECO:0000313" key="1">
    <source>
        <dbReference type="EMBL" id="JAH96084.1"/>
    </source>
</evidence>
<accession>A0A0E9X0G2</accession>
<dbReference type="EMBL" id="GBXM01012493">
    <property type="protein sequence ID" value="JAH96084.1"/>
    <property type="molecule type" value="Transcribed_RNA"/>
</dbReference>
<reference evidence="1" key="1">
    <citation type="submission" date="2014-11" db="EMBL/GenBank/DDBJ databases">
        <authorList>
            <person name="Amaro Gonzalez C."/>
        </authorList>
    </citation>
    <scope>NUCLEOTIDE SEQUENCE</scope>
</reference>
<proteinExistence type="predicted"/>
<reference evidence="1" key="2">
    <citation type="journal article" date="2015" name="Fish Shellfish Immunol.">
        <title>Early steps in the European eel (Anguilla anguilla)-Vibrio vulnificus interaction in the gills: Role of the RtxA13 toxin.</title>
        <authorList>
            <person name="Callol A."/>
            <person name="Pajuelo D."/>
            <person name="Ebbesson L."/>
            <person name="Teles M."/>
            <person name="MacKenzie S."/>
            <person name="Amaro C."/>
        </authorList>
    </citation>
    <scope>NUCLEOTIDE SEQUENCE</scope>
</reference>
<organism evidence="1">
    <name type="scientific">Anguilla anguilla</name>
    <name type="common">European freshwater eel</name>
    <name type="synonym">Muraena anguilla</name>
    <dbReference type="NCBI Taxonomy" id="7936"/>
    <lineage>
        <taxon>Eukaryota</taxon>
        <taxon>Metazoa</taxon>
        <taxon>Chordata</taxon>
        <taxon>Craniata</taxon>
        <taxon>Vertebrata</taxon>
        <taxon>Euteleostomi</taxon>
        <taxon>Actinopterygii</taxon>
        <taxon>Neopterygii</taxon>
        <taxon>Teleostei</taxon>
        <taxon>Anguilliformes</taxon>
        <taxon>Anguillidae</taxon>
        <taxon>Anguilla</taxon>
    </lineage>
</organism>